<evidence type="ECO:0008006" key="5">
    <source>
        <dbReference type="Google" id="ProtNLM"/>
    </source>
</evidence>
<dbReference type="InterPro" id="IPR001611">
    <property type="entry name" value="Leu-rich_rpt"/>
</dbReference>
<protein>
    <recommendedName>
        <fullName evidence="5">Leucine-rich repeat-containing N-terminal plant-type domain-containing protein</fullName>
    </recommendedName>
</protein>
<dbReference type="Gene3D" id="3.80.10.10">
    <property type="entry name" value="Ribonuclease Inhibitor"/>
    <property type="match status" value="1"/>
</dbReference>
<dbReference type="PANTHER" id="PTHR48010">
    <property type="entry name" value="OS05G0588300 PROTEIN"/>
    <property type="match status" value="1"/>
</dbReference>
<gene>
    <name evidence="3" type="ORF">Poli38472_003402</name>
</gene>
<organism evidence="3 4">
    <name type="scientific">Pythium oligandrum</name>
    <name type="common">Mycoparasitic fungus</name>
    <dbReference type="NCBI Taxonomy" id="41045"/>
    <lineage>
        <taxon>Eukaryota</taxon>
        <taxon>Sar</taxon>
        <taxon>Stramenopiles</taxon>
        <taxon>Oomycota</taxon>
        <taxon>Peronosporomycetes</taxon>
        <taxon>Pythiales</taxon>
        <taxon>Pythiaceae</taxon>
        <taxon>Pythium</taxon>
    </lineage>
</organism>
<comment type="caution">
    <text evidence="3">The sequence shown here is derived from an EMBL/GenBank/DDBJ whole genome shotgun (WGS) entry which is preliminary data.</text>
</comment>
<dbReference type="AlphaFoldDB" id="A0A8K1C7K2"/>
<dbReference type="EMBL" id="SPLM01000144">
    <property type="protein sequence ID" value="TMW57477.1"/>
    <property type="molecule type" value="Genomic_DNA"/>
</dbReference>
<keyword evidence="1" id="KW-0433">Leucine-rich repeat</keyword>
<dbReference type="Proteomes" id="UP000794436">
    <property type="component" value="Unassembled WGS sequence"/>
</dbReference>
<proteinExistence type="predicted"/>
<dbReference type="Pfam" id="PF13855">
    <property type="entry name" value="LRR_8"/>
    <property type="match status" value="1"/>
</dbReference>
<keyword evidence="4" id="KW-1185">Reference proteome</keyword>
<dbReference type="OrthoDB" id="776842at2759"/>
<keyword evidence="2" id="KW-0677">Repeat</keyword>
<evidence type="ECO:0000256" key="2">
    <source>
        <dbReference type="ARBA" id="ARBA00022737"/>
    </source>
</evidence>
<name>A0A8K1C7K2_PYTOL</name>
<dbReference type="PANTHER" id="PTHR48010:SF58">
    <property type="entry name" value="RECEPTOR PROTEIN KINASE-LIKE PROTEIN ZAR1"/>
    <property type="match status" value="1"/>
</dbReference>
<dbReference type="FunFam" id="3.80.10.10:FF:000041">
    <property type="entry name" value="LRR receptor-like serine/threonine-protein kinase ERECTA"/>
    <property type="match status" value="1"/>
</dbReference>
<evidence type="ECO:0000313" key="4">
    <source>
        <dbReference type="Proteomes" id="UP000794436"/>
    </source>
</evidence>
<evidence type="ECO:0000313" key="3">
    <source>
        <dbReference type="EMBL" id="TMW57477.1"/>
    </source>
</evidence>
<reference evidence="3" key="1">
    <citation type="submission" date="2019-03" db="EMBL/GenBank/DDBJ databases">
        <title>Long read genome sequence of the mycoparasitic Pythium oligandrum ATCC 38472 isolated from sugarbeet rhizosphere.</title>
        <authorList>
            <person name="Gaulin E."/>
        </authorList>
    </citation>
    <scope>NUCLEOTIDE SEQUENCE</scope>
    <source>
        <strain evidence="3">ATCC 38472_TT</strain>
    </source>
</reference>
<evidence type="ECO:0000256" key="1">
    <source>
        <dbReference type="ARBA" id="ARBA00022614"/>
    </source>
</evidence>
<sequence length="160" mass="17814">MTRISARGALKILFWATEGANWKTGWDIQNERSDPCFQQWYGITCDEEGHILSIRLPNNNLVGYLPVEFSRDALDHLQELDLSSNYLSGSVPSTMSRLVGLRVLRLDRNFLTGLVPATLSSLIQLEYLELQGNQLTPGVNGRVVPDAVQALAYGQCHIIA</sequence>
<dbReference type="InterPro" id="IPR050994">
    <property type="entry name" value="At_inactive_RLKs"/>
</dbReference>
<accession>A0A8K1C7K2</accession>
<dbReference type="InterPro" id="IPR032675">
    <property type="entry name" value="LRR_dom_sf"/>
</dbReference>
<dbReference type="SUPFAM" id="SSF52058">
    <property type="entry name" value="L domain-like"/>
    <property type="match status" value="1"/>
</dbReference>
<dbReference type="PRINTS" id="PR00019">
    <property type="entry name" value="LEURICHRPT"/>
</dbReference>